<dbReference type="EC" id="1.11.1.24" evidence="3"/>
<feature type="compositionally biased region" description="Basic residues" evidence="14">
    <location>
        <begin position="72"/>
        <end position="83"/>
    </location>
</feature>
<comment type="subcellular location">
    <subcellularLocation>
        <location evidence="1">Nucleus</location>
    </subcellularLocation>
</comment>
<keyword evidence="8" id="KW-0539">Nucleus</keyword>
<dbReference type="PANTHER" id="PTHR42801">
    <property type="entry name" value="THIOREDOXIN-DEPENDENT PEROXIDE REDUCTASE"/>
    <property type="match status" value="1"/>
</dbReference>
<evidence type="ECO:0000256" key="1">
    <source>
        <dbReference type="ARBA" id="ARBA00004123"/>
    </source>
</evidence>
<feature type="compositionally biased region" description="Basic and acidic residues" evidence="14">
    <location>
        <begin position="120"/>
        <end position="139"/>
    </location>
</feature>
<dbReference type="GO" id="GO:0005737">
    <property type="term" value="C:cytoplasm"/>
    <property type="evidence" value="ECO:0007669"/>
    <property type="project" value="TreeGrafter"/>
</dbReference>
<dbReference type="EMBL" id="CP075865">
    <property type="protein sequence ID" value="QYS97534.1"/>
    <property type="molecule type" value="Genomic_DNA"/>
</dbReference>
<keyword evidence="9" id="KW-0676">Redox-active center</keyword>
<feature type="compositionally biased region" description="Basic residues" evidence="14">
    <location>
        <begin position="106"/>
        <end position="119"/>
    </location>
</feature>
<feature type="region of interest" description="Disordered" evidence="14">
    <location>
        <begin position="72"/>
        <end position="188"/>
    </location>
</feature>
<evidence type="ECO:0000256" key="4">
    <source>
        <dbReference type="ARBA" id="ARBA00022559"/>
    </source>
</evidence>
<keyword evidence="6" id="KW-0560">Oxidoreductase</keyword>
<dbReference type="InterPro" id="IPR013766">
    <property type="entry name" value="Thioredoxin_domain"/>
</dbReference>
<feature type="compositionally biased region" description="Basic and acidic residues" evidence="14">
    <location>
        <begin position="149"/>
        <end position="182"/>
    </location>
</feature>
<evidence type="ECO:0000256" key="7">
    <source>
        <dbReference type="ARBA" id="ARBA00023157"/>
    </source>
</evidence>
<dbReference type="InterPro" id="IPR000866">
    <property type="entry name" value="AhpC/TSA"/>
</dbReference>
<keyword evidence="4" id="KW-0575">Peroxidase</keyword>
<dbReference type="PANTHER" id="PTHR42801:SF23">
    <property type="entry name" value="PEROXIREDOXIN DOT5"/>
    <property type="match status" value="1"/>
</dbReference>
<evidence type="ECO:0000256" key="9">
    <source>
        <dbReference type="ARBA" id="ARBA00023284"/>
    </source>
</evidence>
<keyword evidence="17" id="KW-1185">Reference proteome</keyword>
<comment type="similarity">
    <text evidence="11">Belongs to the peroxiredoxin family. BCP/PrxQ subfamily.</text>
</comment>
<dbReference type="FunFam" id="3.40.30.10:FF:000157">
    <property type="entry name" value="DOT5p Nuclear thiol peroxidase"/>
    <property type="match status" value="1"/>
</dbReference>
<evidence type="ECO:0000256" key="8">
    <source>
        <dbReference type="ARBA" id="ARBA00023242"/>
    </source>
</evidence>
<dbReference type="Pfam" id="PF00578">
    <property type="entry name" value="AhpC-TSA"/>
    <property type="match status" value="1"/>
</dbReference>
<evidence type="ECO:0000256" key="5">
    <source>
        <dbReference type="ARBA" id="ARBA00022862"/>
    </source>
</evidence>
<dbReference type="PROSITE" id="PS51352">
    <property type="entry name" value="THIOREDOXIN_2"/>
    <property type="match status" value="1"/>
</dbReference>
<sequence>MRRQNFCGGFAQGCRCHNDRQARPRPLSLVFFFSLSLLQRLLLTTALRSFVDLYNVSFSLLILQESCGSTKKSGRLAATKHRQTNIMPVELRKRKAPVAPPAPAPSKKKAATKAKKPAGKAKDEVKKPSAKADKPVKDDEATESAPEAPEEKETVKEKDTKEIAKDDTKEESKDDKKDDKKKPAAAAAGKIAVGDVIDVEGFGGEIQTNDGETTSLKKLLDDSKSGVVLFTYPKASTPGCTNQVCLFRDSYEPLTADGLAIYGLSTDSTKANTSFKEKQKLPYPLLCDPQATLIDAIGLKKQPKGTQRGVFVVNKEGKVLVAEAGGPAATVDRVKALVKELKGEN</sequence>
<proteinExistence type="inferred from homology"/>
<evidence type="ECO:0000313" key="16">
    <source>
        <dbReference type="EMBL" id="QYS97534.1"/>
    </source>
</evidence>
<dbReference type="GO" id="GO:0005634">
    <property type="term" value="C:nucleus"/>
    <property type="evidence" value="ECO:0007669"/>
    <property type="project" value="UniProtKB-SubCell"/>
</dbReference>
<evidence type="ECO:0000256" key="13">
    <source>
        <dbReference type="ARBA" id="ARBA00077538"/>
    </source>
</evidence>
<dbReference type="AlphaFoldDB" id="A0A8G0LCY5"/>
<evidence type="ECO:0000256" key="6">
    <source>
        <dbReference type="ARBA" id="ARBA00023002"/>
    </source>
</evidence>
<keyword evidence="7" id="KW-1015">Disulfide bond</keyword>
<organism evidence="16 17">
    <name type="scientific">Trichoderma simmonsii</name>
    <dbReference type="NCBI Taxonomy" id="1491479"/>
    <lineage>
        <taxon>Eukaryota</taxon>
        <taxon>Fungi</taxon>
        <taxon>Dikarya</taxon>
        <taxon>Ascomycota</taxon>
        <taxon>Pezizomycotina</taxon>
        <taxon>Sordariomycetes</taxon>
        <taxon>Hypocreomycetidae</taxon>
        <taxon>Hypocreales</taxon>
        <taxon>Hypocreaceae</taxon>
        <taxon>Trichoderma</taxon>
    </lineage>
</organism>
<accession>A0A8G0LCY5</accession>
<evidence type="ECO:0000313" key="17">
    <source>
        <dbReference type="Proteomes" id="UP000826661"/>
    </source>
</evidence>
<protein>
    <recommendedName>
        <fullName evidence="3">thioredoxin-dependent peroxiredoxin</fullName>
        <ecNumber evidence="3">1.11.1.24</ecNumber>
    </recommendedName>
    <alternativeName>
        <fullName evidence="13">Nuclear thiol peroxidase</fullName>
    </alternativeName>
    <alternativeName>
        <fullName evidence="10">Thioredoxin peroxidase</fullName>
    </alternativeName>
</protein>
<dbReference type="InterPro" id="IPR036249">
    <property type="entry name" value="Thioredoxin-like_sf"/>
</dbReference>
<dbReference type="CDD" id="cd03017">
    <property type="entry name" value="PRX_BCP"/>
    <property type="match status" value="1"/>
</dbReference>
<name>A0A8G0LCY5_9HYPO</name>
<reference evidence="16 17" key="1">
    <citation type="journal article" date="2021" name="BMC Genomics">
        <title>Telomere-to-telomere genome assembly of asparaginase-producing Trichoderma simmonsii.</title>
        <authorList>
            <person name="Chung D."/>
            <person name="Kwon Y.M."/>
            <person name="Yang Y."/>
        </authorList>
    </citation>
    <scope>NUCLEOTIDE SEQUENCE [LARGE SCALE GENOMIC DNA]</scope>
    <source>
        <strain evidence="16 17">GH-Sj1</strain>
    </source>
</reference>
<comment type="catalytic activity">
    <reaction evidence="12">
        <text>a hydroperoxide + [thioredoxin]-dithiol = an alcohol + [thioredoxin]-disulfide + H2O</text>
        <dbReference type="Rhea" id="RHEA:62620"/>
        <dbReference type="Rhea" id="RHEA-COMP:10698"/>
        <dbReference type="Rhea" id="RHEA-COMP:10700"/>
        <dbReference type="ChEBI" id="CHEBI:15377"/>
        <dbReference type="ChEBI" id="CHEBI:29950"/>
        <dbReference type="ChEBI" id="CHEBI:30879"/>
        <dbReference type="ChEBI" id="CHEBI:35924"/>
        <dbReference type="ChEBI" id="CHEBI:50058"/>
        <dbReference type="EC" id="1.11.1.24"/>
    </reaction>
</comment>
<dbReference type="SUPFAM" id="SSF52833">
    <property type="entry name" value="Thioredoxin-like"/>
    <property type="match status" value="1"/>
</dbReference>
<comment type="subunit">
    <text evidence="2">Monomer.</text>
</comment>
<dbReference type="Proteomes" id="UP000826661">
    <property type="component" value="Chromosome II"/>
</dbReference>
<gene>
    <name evidence="16" type="ORF">H0G86_004763</name>
</gene>
<feature type="domain" description="Thioredoxin" evidence="15">
    <location>
        <begin position="176"/>
        <end position="343"/>
    </location>
</feature>
<dbReference type="GO" id="GO:0008379">
    <property type="term" value="F:thioredoxin peroxidase activity"/>
    <property type="evidence" value="ECO:0007669"/>
    <property type="project" value="TreeGrafter"/>
</dbReference>
<evidence type="ECO:0000256" key="3">
    <source>
        <dbReference type="ARBA" id="ARBA00013017"/>
    </source>
</evidence>
<evidence type="ECO:0000256" key="11">
    <source>
        <dbReference type="ARBA" id="ARBA00038489"/>
    </source>
</evidence>
<dbReference type="InterPro" id="IPR050924">
    <property type="entry name" value="Peroxiredoxin_BCP/PrxQ"/>
</dbReference>
<dbReference type="GO" id="GO:0034599">
    <property type="term" value="P:cellular response to oxidative stress"/>
    <property type="evidence" value="ECO:0007669"/>
    <property type="project" value="TreeGrafter"/>
</dbReference>
<dbReference type="GO" id="GO:0045454">
    <property type="term" value="P:cell redox homeostasis"/>
    <property type="evidence" value="ECO:0007669"/>
    <property type="project" value="TreeGrafter"/>
</dbReference>
<evidence type="ECO:0000256" key="2">
    <source>
        <dbReference type="ARBA" id="ARBA00011245"/>
    </source>
</evidence>
<evidence type="ECO:0000259" key="15">
    <source>
        <dbReference type="PROSITE" id="PS51352"/>
    </source>
</evidence>
<evidence type="ECO:0000256" key="10">
    <source>
        <dbReference type="ARBA" id="ARBA00032824"/>
    </source>
</evidence>
<dbReference type="Gene3D" id="3.40.30.10">
    <property type="entry name" value="Glutaredoxin"/>
    <property type="match status" value="1"/>
</dbReference>
<evidence type="ECO:0000256" key="12">
    <source>
        <dbReference type="ARBA" id="ARBA00049091"/>
    </source>
</evidence>
<evidence type="ECO:0000256" key="14">
    <source>
        <dbReference type="SAM" id="MobiDB-lite"/>
    </source>
</evidence>
<keyword evidence="5" id="KW-0049">Antioxidant</keyword>